<evidence type="ECO:0000256" key="5">
    <source>
        <dbReference type="ARBA" id="ARBA00022786"/>
    </source>
</evidence>
<keyword evidence="7" id="KW-0788">Thiol protease</keyword>
<dbReference type="SUPFAM" id="SSF54001">
    <property type="entry name" value="Cysteine proteinases"/>
    <property type="match status" value="1"/>
</dbReference>
<dbReference type="InterPro" id="IPR028889">
    <property type="entry name" value="USP"/>
</dbReference>
<keyword evidence="4" id="KW-0645">Protease</keyword>
<evidence type="ECO:0000313" key="10">
    <source>
        <dbReference type="EMBL" id="OWM91390.1"/>
    </source>
</evidence>
<feature type="region of interest" description="Disordered" evidence="8">
    <location>
        <begin position="461"/>
        <end position="484"/>
    </location>
</feature>
<dbReference type="Gene3D" id="3.90.70.10">
    <property type="entry name" value="Cysteine proteinases"/>
    <property type="match status" value="1"/>
</dbReference>
<dbReference type="InterPro" id="IPR001394">
    <property type="entry name" value="Peptidase_C19_UCH"/>
</dbReference>
<evidence type="ECO:0000313" key="11">
    <source>
        <dbReference type="Proteomes" id="UP000197138"/>
    </source>
</evidence>
<gene>
    <name evidence="10" type="ORF">CDL15_Pgr017308</name>
</gene>
<feature type="domain" description="USP" evidence="9">
    <location>
        <begin position="113"/>
        <end position="604"/>
    </location>
</feature>
<evidence type="ECO:0000256" key="7">
    <source>
        <dbReference type="ARBA" id="ARBA00022807"/>
    </source>
</evidence>
<evidence type="ECO:0000256" key="1">
    <source>
        <dbReference type="ARBA" id="ARBA00000707"/>
    </source>
</evidence>
<dbReference type="PANTHER" id="PTHR24006">
    <property type="entry name" value="UBIQUITIN CARBOXYL-TERMINAL HYDROLASE"/>
    <property type="match status" value="1"/>
</dbReference>
<dbReference type="PROSITE" id="PS50235">
    <property type="entry name" value="USP_3"/>
    <property type="match status" value="1"/>
</dbReference>
<keyword evidence="5" id="KW-0833">Ubl conjugation pathway</keyword>
<dbReference type="EC" id="3.4.19.12" evidence="3"/>
<protein>
    <recommendedName>
        <fullName evidence="3">ubiquitinyl hydrolase 1</fullName>
        <ecNumber evidence="3">3.4.19.12</ecNumber>
    </recommendedName>
</protein>
<dbReference type="InterPro" id="IPR038765">
    <property type="entry name" value="Papain-like_cys_pep_sf"/>
</dbReference>
<dbReference type="GO" id="GO:0005634">
    <property type="term" value="C:nucleus"/>
    <property type="evidence" value="ECO:0007669"/>
    <property type="project" value="TreeGrafter"/>
</dbReference>
<keyword evidence="6" id="KW-0378">Hydrolase</keyword>
<evidence type="ECO:0000256" key="6">
    <source>
        <dbReference type="ARBA" id="ARBA00022801"/>
    </source>
</evidence>
<organism evidence="10 11">
    <name type="scientific">Punica granatum</name>
    <name type="common">Pomegranate</name>
    <dbReference type="NCBI Taxonomy" id="22663"/>
    <lineage>
        <taxon>Eukaryota</taxon>
        <taxon>Viridiplantae</taxon>
        <taxon>Streptophyta</taxon>
        <taxon>Embryophyta</taxon>
        <taxon>Tracheophyta</taxon>
        <taxon>Spermatophyta</taxon>
        <taxon>Magnoliopsida</taxon>
        <taxon>eudicotyledons</taxon>
        <taxon>Gunneridae</taxon>
        <taxon>Pentapetalae</taxon>
        <taxon>rosids</taxon>
        <taxon>malvids</taxon>
        <taxon>Myrtales</taxon>
        <taxon>Lythraceae</taxon>
        <taxon>Punica</taxon>
    </lineage>
</organism>
<proteinExistence type="inferred from homology"/>
<dbReference type="InterPro" id="IPR018200">
    <property type="entry name" value="USP_CS"/>
</dbReference>
<dbReference type="EMBL" id="MTKT01000281">
    <property type="protein sequence ID" value="OWM91390.1"/>
    <property type="molecule type" value="Genomic_DNA"/>
</dbReference>
<comment type="caution">
    <text evidence="10">The sequence shown here is derived from an EMBL/GenBank/DDBJ whole genome shotgun (WGS) entry which is preliminary data.</text>
</comment>
<dbReference type="PANTHER" id="PTHR24006:SF888">
    <property type="entry name" value="UBIQUITIN CARBOXYL-TERMINAL HYDROLASE 30"/>
    <property type="match status" value="1"/>
</dbReference>
<dbReference type="PROSITE" id="PS00973">
    <property type="entry name" value="USP_2"/>
    <property type="match status" value="1"/>
</dbReference>
<dbReference type="AlphaFoldDB" id="A0A218Y2T2"/>
<evidence type="ECO:0000256" key="4">
    <source>
        <dbReference type="ARBA" id="ARBA00022670"/>
    </source>
</evidence>
<dbReference type="GO" id="GO:0004843">
    <property type="term" value="F:cysteine-type deubiquitinase activity"/>
    <property type="evidence" value="ECO:0007669"/>
    <property type="project" value="UniProtKB-EC"/>
</dbReference>
<dbReference type="GO" id="GO:0005829">
    <property type="term" value="C:cytosol"/>
    <property type="evidence" value="ECO:0007669"/>
    <property type="project" value="TreeGrafter"/>
</dbReference>
<evidence type="ECO:0000256" key="2">
    <source>
        <dbReference type="ARBA" id="ARBA00009085"/>
    </source>
</evidence>
<accession>A0A218Y2T2</accession>
<evidence type="ECO:0000259" key="9">
    <source>
        <dbReference type="PROSITE" id="PS50235"/>
    </source>
</evidence>
<name>A0A218Y2T2_PUNGR</name>
<dbReference type="GO" id="GO:0006508">
    <property type="term" value="P:proteolysis"/>
    <property type="evidence" value="ECO:0007669"/>
    <property type="project" value="UniProtKB-KW"/>
</dbReference>
<dbReference type="Pfam" id="PF00443">
    <property type="entry name" value="UCH"/>
    <property type="match status" value="1"/>
</dbReference>
<reference evidence="11" key="1">
    <citation type="journal article" date="2017" name="Plant J.">
        <title>The pomegranate (Punica granatum L.) genome and the genomics of punicalagin biosynthesis.</title>
        <authorList>
            <person name="Qin G."/>
            <person name="Xu C."/>
            <person name="Ming R."/>
            <person name="Tang H."/>
            <person name="Guyot R."/>
            <person name="Kramer E.M."/>
            <person name="Hu Y."/>
            <person name="Yi X."/>
            <person name="Qi Y."/>
            <person name="Xu X."/>
            <person name="Gao Z."/>
            <person name="Pan H."/>
            <person name="Jian J."/>
            <person name="Tian Y."/>
            <person name="Yue Z."/>
            <person name="Xu Y."/>
        </authorList>
    </citation>
    <scope>NUCLEOTIDE SEQUENCE [LARGE SCALE GENOMIC DNA]</scope>
    <source>
        <strain evidence="11">cv. Dabenzi</strain>
    </source>
</reference>
<evidence type="ECO:0000256" key="3">
    <source>
        <dbReference type="ARBA" id="ARBA00012759"/>
    </source>
</evidence>
<sequence>MTEELELLNFHFHFCKLLILCQGLLLRLLLRCKFAINGSLEFPMTRKLPPDDFLAAFGFAVSALIDSIRSDESEIRALFEVPHGVGFSSGSADISGWPSGCCRTISEEDYTVPGLHNRSNNCFLNVILQALAACSYFQPFLEEITEEYQKLSTQDRSGNLPLIEALETLLEGLRVLSEKKIVLDPSQVMKEISHHVPSFRLTEQQDANEALGLLISSLREELLGCYIPYQSPLAIPTASSGRILSPLVGNDQSEQERWQKHILGPFDGITGSILTCQNCLSQLELVFEFFYTIIVVPVPTHGSAIMRGCTLFDCLRQFCVAHRESTCCKRCWHTAAAAYLSSLTEKNEGEIEKVEACTWGDSCECRSLSGLGSFPWTDDWCRIIRRTRIARPPAILCIQLARATAYERGDAFKLQGHVSFPLVLDISPFVLSGFGVNMQGNLNMGPWLLQQSKQRLLNLRSTPFNPQTDRRMPSGISKSSRQEESHCSVQDELPDLGQAEGCSTVTKTDSCSESTDKKIQTAKKVFGDSRLYRLVSVVEHFGGMDDGHYTIYRSVRSNTPGDGHCQDSDEVPVRWFSISDTEVVPASEEEVLASNACMLFYERVPAEEISFDA</sequence>
<dbReference type="Proteomes" id="UP000197138">
    <property type="component" value="Unassembled WGS sequence"/>
</dbReference>
<comment type="catalytic activity">
    <reaction evidence="1">
        <text>Thiol-dependent hydrolysis of ester, thioester, amide, peptide and isopeptide bonds formed by the C-terminal Gly of ubiquitin (a 76-residue protein attached to proteins as an intracellular targeting signal).</text>
        <dbReference type="EC" id="3.4.19.12"/>
    </reaction>
</comment>
<comment type="similarity">
    <text evidence="2">Belongs to the peptidase C19 family.</text>
</comment>
<evidence type="ECO:0000256" key="8">
    <source>
        <dbReference type="SAM" id="MobiDB-lite"/>
    </source>
</evidence>
<dbReference type="InterPro" id="IPR050164">
    <property type="entry name" value="Peptidase_C19"/>
</dbReference>
<dbReference type="GO" id="GO:0016579">
    <property type="term" value="P:protein deubiquitination"/>
    <property type="evidence" value="ECO:0007669"/>
    <property type="project" value="InterPro"/>
</dbReference>